<keyword evidence="11" id="KW-0539">Nucleus</keyword>
<proteinExistence type="inferred from homology"/>
<dbReference type="CDD" id="cd09904">
    <property type="entry name" value="H3TH_XPG"/>
    <property type="match status" value="1"/>
</dbReference>
<evidence type="ECO:0000259" key="14">
    <source>
        <dbReference type="SMART" id="SM00484"/>
    </source>
</evidence>
<accession>A0A1Y2I0H6</accession>
<comment type="caution">
    <text evidence="16">The sequence shown here is derived from an EMBL/GenBank/DDBJ whole genome shotgun (WGS) entry which is preliminary data.</text>
</comment>
<dbReference type="EMBL" id="MCFL01000003">
    <property type="protein sequence ID" value="ORZ40249.1"/>
    <property type="molecule type" value="Genomic_DNA"/>
</dbReference>
<evidence type="ECO:0000256" key="5">
    <source>
        <dbReference type="ARBA" id="ARBA00022723"/>
    </source>
</evidence>
<evidence type="ECO:0000256" key="4">
    <source>
        <dbReference type="ARBA" id="ARBA00022722"/>
    </source>
</evidence>
<dbReference type="SUPFAM" id="SSF47807">
    <property type="entry name" value="5' to 3' exonuclease, C-terminal subdomain"/>
    <property type="match status" value="1"/>
</dbReference>
<feature type="compositionally biased region" description="Low complexity" evidence="13">
    <location>
        <begin position="859"/>
        <end position="879"/>
    </location>
</feature>
<feature type="region of interest" description="Disordered" evidence="13">
    <location>
        <begin position="1233"/>
        <end position="1332"/>
    </location>
</feature>
<keyword evidence="9" id="KW-0460">Magnesium</keyword>
<evidence type="ECO:0000256" key="1">
    <source>
        <dbReference type="ARBA" id="ARBA00001946"/>
    </source>
</evidence>
<dbReference type="PRINTS" id="PR00853">
    <property type="entry name" value="XPGRADSUPER"/>
</dbReference>
<evidence type="ECO:0000313" key="17">
    <source>
        <dbReference type="Proteomes" id="UP000193411"/>
    </source>
</evidence>
<keyword evidence="10" id="KW-0234">DNA repair</keyword>
<dbReference type="GO" id="GO:0004520">
    <property type="term" value="F:DNA endonuclease activity"/>
    <property type="evidence" value="ECO:0007669"/>
    <property type="project" value="TreeGrafter"/>
</dbReference>
<feature type="compositionally biased region" description="Basic and acidic residues" evidence="13">
    <location>
        <begin position="591"/>
        <end position="601"/>
    </location>
</feature>
<feature type="region of interest" description="Disordered" evidence="13">
    <location>
        <begin position="664"/>
        <end position="700"/>
    </location>
</feature>
<evidence type="ECO:0000256" key="12">
    <source>
        <dbReference type="SAM" id="Coils"/>
    </source>
</evidence>
<dbReference type="GO" id="GO:0005634">
    <property type="term" value="C:nucleus"/>
    <property type="evidence" value="ECO:0007669"/>
    <property type="project" value="UniProtKB-SubCell"/>
</dbReference>
<dbReference type="GO" id="GO:0003697">
    <property type="term" value="F:single-stranded DNA binding"/>
    <property type="evidence" value="ECO:0007669"/>
    <property type="project" value="InterPro"/>
</dbReference>
<feature type="compositionally biased region" description="Polar residues" evidence="13">
    <location>
        <begin position="880"/>
        <end position="893"/>
    </location>
</feature>
<dbReference type="STRING" id="765915.A0A1Y2I0H6"/>
<evidence type="ECO:0000256" key="11">
    <source>
        <dbReference type="ARBA" id="ARBA00023242"/>
    </source>
</evidence>
<evidence type="ECO:0000256" key="2">
    <source>
        <dbReference type="ARBA" id="ARBA00004123"/>
    </source>
</evidence>
<dbReference type="Pfam" id="PF00867">
    <property type="entry name" value="XPG_I"/>
    <property type="match status" value="1"/>
</dbReference>
<dbReference type="InterPro" id="IPR001044">
    <property type="entry name" value="XPG/Rad2_eukaryotes"/>
</dbReference>
<feature type="compositionally biased region" description="Basic and acidic residues" evidence="13">
    <location>
        <begin position="688"/>
        <end position="700"/>
    </location>
</feature>
<dbReference type="Gene3D" id="1.10.150.20">
    <property type="entry name" value="5' to 3' exonuclease, C-terminal subdomain"/>
    <property type="match status" value="1"/>
</dbReference>
<feature type="region of interest" description="Disordered" evidence="13">
    <location>
        <begin position="579"/>
        <end position="611"/>
    </location>
</feature>
<feature type="domain" description="XPG N-terminal" evidence="15">
    <location>
        <begin position="1"/>
        <end position="99"/>
    </location>
</feature>
<dbReference type="PRINTS" id="PR00066">
    <property type="entry name" value="XRODRMPGMNTG"/>
</dbReference>
<feature type="compositionally biased region" description="Low complexity" evidence="13">
    <location>
        <begin position="1313"/>
        <end position="1326"/>
    </location>
</feature>
<dbReference type="PROSITE" id="PS00841">
    <property type="entry name" value="XPG_1"/>
    <property type="match status" value="1"/>
</dbReference>
<gene>
    <name evidence="16" type="ORF">BCR44DRAFT_74930</name>
</gene>
<dbReference type="PANTHER" id="PTHR16171:SF7">
    <property type="entry name" value="DNA REPAIR PROTEIN RAD2"/>
    <property type="match status" value="1"/>
</dbReference>
<dbReference type="Proteomes" id="UP000193411">
    <property type="component" value="Unassembled WGS sequence"/>
</dbReference>
<dbReference type="SMART" id="SM00484">
    <property type="entry name" value="XPGI"/>
    <property type="match status" value="1"/>
</dbReference>
<evidence type="ECO:0008006" key="18">
    <source>
        <dbReference type="Google" id="ProtNLM"/>
    </source>
</evidence>
<keyword evidence="6" id="KW-0255">Endonuclease</keyword>
<dbReference type="GO" id="GO:0006289">
    <property type="term" value="P:nucleotide-excision repair"/>
    <property type="evidence" value="ECO:0007669"/>
    <property type="project" value="InterPro"/>
</dbReference>
<feature type="domain" description="XPG-I" evidence="14">
    <location>
        <begin position="1000"/>
        <end position="1069"/>
    </location>
</feature>
<dbReference type="InterPro" id="IPR008918">
    <property type="entry name" value="HhH2"/>
</dbReference>
<dbReference type="SUPFAM" id="SSF88723">
    <property type="entry name" value="PIN domain-like"/>
    <property type="match status" value="1"/>
</dbReference>
<dbReference type="InterPro" id="IPR006084">
    <property type="entry name" value="XPG/Rad2"/>
</dbReference>
<keyword evidence="12" id="KW-0175">Coiled coil</keyword>
<comment type="similarity">
    <text evidence="3">Belongs to the XPG/RAD2 endonuclease family. XPG subfamily.</text>
</comment>
<protein>
    <recommendedName>
        <fullName evidence="18">PIN domain-like protein</fullName>
    </recommendedName>
</protein>
<feature type="compositionally biased region" description="Acidic residues" evidence="13">
    <location>
        <begin position="848"/>
        <end position="858"/>
    </location>
</feature>
<evidence type="ECO:0000256" key="8">
    <source>
        <dbReference type="ARBA" id="ARBA00022801"/>
    </source>
</evidence>
<comment type="cofactor">
    <cofactor evidence="1">
        <name>Mg(2+)</name>
        <dbReference type="ChEBI" id="CHEBI:18420"/>
    </cofactor>
</comment>
<keyword evidence="4" id="KW-0540">Nuclease</keyword>
<evidence type="ECO:0000256" key="9">
    <source>
        <dbReference type="ARBA" id="ARBA00022842"/>
    </source>
</evidence>
<dbReference type="InterPro" id="IPR036279">
    <property type="entry name" value="5-3_exonuclease_C_sf"/>
</dbReference>
<sequence length="1332" mass="144640">MGVKNLWQILAPASRAVRLETLQGQVLAIDASIWLFQFLKAMRDTESGESLEGSHLLGFFRRICKLLFWGVKPIFVFDGAPPALKQATLAERRKRKEGKAIDVTRTARQLLSTQLQLASIDQSGGAQPIPIGLPKAKKNAPRDPFALPSAADWSSIVHERATRGAGSRKNEDIRMPMLREELEYESDAETNDGSLSLANPDAFASSSAMDVGDGDGNQRPARARAAAGVTDSRYDADEAEFLRHLAMLQSLESSRTSGAVSQAQVDQDAAYAAQQFKSMPIEAQHELLTKLKDRSRAPSLRRVAKMIRASQSAMDFSKLQIQALMRRNFLTQTLHEATGFAGAGTDSAAAGASAGGGKGRVRRIASDRHRAYVLTKNDNGIGFKFDAAKDQGPQILEANEIDRTSLEVVARDRASFPLVGVDKVLEFVGEDVLDDQQRAEGMDGQYDEDDEDMLQFEPVVAASLPPEVADMLDILPVHFSNTFALGTEMLHSTVGWTAGELQQALMDCRARLGNVKLLLSSGDQEQVEHYENLTFWADFLDMMIARRERLDREAAERMAAEATAAAAVSSRKRGRQVFALDSDSDSGSFDGDIRPAKRFAGDDEQDEMDPMLASSSSDVIISHPVDGGFIAPLALHARRSSFSQSSASSSAAPAPSRRSNMFAVLDDSDSDSDSEPAHSFGDSVCQDRSQDKVQDADSHDDMDIQKAMWDSVAYQHAAPASLPHSPDRVPTSPIPSQPLVVMNQSPPTPRPRFDLTTLHSDNDSDDDAIFEPDTTTSCPAPPVPAAAKAPVVDLDEGDKFDVATFTFVDIPQMGLPPVVYSAGSQVELQDVEQEHFDHSPGPKQFVDMGDEDDDEDAGFVDVVDMSSSSPAIRDSPSQSTRPESTTHAQQVESTPEEKAVPSLGSLSPQPAHAQTLADETHEPDHASDDEDELFMIAVAQRAEEDQFSKFLSDLQQRDLTSIQADLERERASLEAKIRTERRDADVVTPEMVAETQALLRLFGIPYITAPAEAEAQCAWLAKEGLVDGVVSDDSDTFLFGAPIVYKNMFTNAKYVECYTSEGIEQALQLDVSSLIQLAYLLGSDYTTGIQGIGAVLAMETLAAFPRGLQEFAEWARDPKASSTVPDDPQATATRKKLKRVAANVPTHFPDPAVEQAYLRPEVDESRDPYSWGVPDVNGIKQLLWERLAWHPDKTESTLNPVITAYNKARAGGGLRQTTLFGFGFTGYIPNSRTRTKGITSDRMKKAIDAKRTQKGGASEEAAASSVKCNGMTKAKATKGHSKNKGSAAPKRTGRRRVAKKAAVFESDSEPNASLSDSESGSSGLSDVEGADS</sequence>
<dbReference type="InterPro" id="IPR006085">
    <property type="entry name" value="XPG_DNA_repair_N"/>
</dbReference>
<dbReference type="Gene3D" id="3.40.50.1010">
    <property type="entry name" value="5'-nuclease"/>
    <property type="match status" value="2"/>
</dbReference>
<evidence type="ECO:0000259" key="15">
    <source>
        <dbReference type="SMART" id="SM00485"/>
    </source>
</evidence>
<evidence type="ECO:0000313" key="16">
    <source>
        <dbReference type="EMBL" id="ORZ40249.1"/>
    </source>
</evidence>
<dbReference type="OrthoDB" id="31113at2759"/>
<dbReference type="SMART" id="SM00485">
    <property type="entry name" value="XPGN"/>
    <property type="match status" value="1"/>
</dbReference>
<dbReference type="GO" id="GO:0046872">
    <property type="term" value="F:metal ion binding"/>
    <property type="evidence" value="ECO:0007669"/>
    <property type="project" value="UniProtKB-KW"/>
</dbReference>
<keyword evidence="5" id="KW-0479">Metal-binding</keyword>
<comment type="subcellular location">
    <subcellularLocation>
        <location evidence="2">Nucleus</location>
    </subcellularLocation>
</comment>
<dbReference type="SMART" id="SM00279">
    <property type="entry name" value="HhH2"/>
    <property type="match status" value="1"/>
</dbReference>
<evidence type="ECO:0000256" key="7">
    <source>
        <dbReference type="ARBA" id="ARBA00022763"/>
    </source>
</evidence>
<name>A0A1Y2I0H6_9FUNG</name>
<dbReference type="PROSITE" id="PS00842">
    <property type="entry name" value="XPG_2"/>
    <property type="match status" value="1"/>
</dbReference>
<evidence type="ECO:0000256" key="10">
    <source>
        <dbReference type="ARBA" id="ARBA00023204"/>
    </source>
</evidence>
<dbReference type="CDD" id="cd09868">
    <property type="entry name" value="PIN_XPG_RAD2"/>
    <property type="match status" value="2"/>
</dbReference>
<dbReference type="InterPro" id="IPR029060">
    <property type="entry name" value="PIN-like_dom_sf"/>
</dbReference>
<feature type="coiled-coil region" evidence="12">
    <location>
        <begin position="956"/>
        <end position="983"/>
    </location>
</feature>
<keyword evidence="8" id="KW-0378">Hydrolase</keyword>
<dbReference type="Pfam" id="PF00752">
    <property type="entry name" value="XPG_N"/>
    <property type="match status" value="1"/>
</dbReference>
<reference evidence="16 17" key="1">
    <citation type="submission" date="2016-07" db="EMBL/GenBank/DDBJ databases">
        <title>Pervasive Adenine N6-methylation of Active Genes in Fungi.</title>
        <authorList>
            <consortium name="DOE Joint Genome Institute"/>
            <person name="Mondo S.J."/>
            <person name="Dannebaum R.O."/>
            <person name="Kuo R.C."/>
            <person name="Labutti K."/>
            <person name="Haridas S."/>
            <person name="Kuo A."/>
            <person name="Salamov A."/>
            <person name="Ahrendt S.R."/>
            <person name="Lipzen A."/>
            <person name="Sullivan W."/>
            <person name="Andreopoulos W.B."/>
            <person name="Clum A."/>
            <person name="Lindquist E."/>
            <person name="Daum C."/>
            <person name="Ramamoorthy G.K."/>
            <person name="Gryganskyi A."/>
            <person name="Culley D."/>
            <person name="Magnuson J.K."/>
            <person name="James T.Y."/>
            <person name="O'Malley M.A."/>
            <person name="Stajich J.E."/>
            <person name="Spatafora J.W."/>
            <person name="Visel A."/>
            <person name="Grigoriev I.V."/>
        </authorList>
    </citation>
    <scope>NUCLEOTIDE SEQUENCE [LARGE SCALE GENOMIC DNA]</scope>
    <source>
        <strain evidence="16 17">PL171</strain>
    </source>
</reference>
<dbReference type="GO" id="GO:0016788">
    <property type="term" value="F:hydrolase activity, acting on ester bonds"/>
    <property type="evidence" value="ECO:0007669"/>
    <property type="project" value="InterPro"/>
</dbReference>
<organism evidence="16 17">
    <name type="scientific">Catenaria anguillulae PL171</name>
    <dbReference type="NCBI Taxonomy" id="765915"/>
    <lineage>
        <taxon>Eukaryota</taxon>
        <taxon>Fungi</taxon>
        <taxon>Fungi incertae sedis</taxon>
        <taxon>Blastocladiomycota</taxon>
        <taxon>Blastocladiomycetes</taxon>
        <taxon>Blastocladiales</taxon>
        <taxon>Catenariaceae</taxon>
        <taxon>Catenaria</taxon>
    </lineage>
</organism>
<feature type="region of interest" description="Disordered" evidence="13">
    <location>
        <begin position="718"/>
        <end position="741"/>
    </location>
</feature>
<keyword evidence="17" id="KW-1185">Reference proteome</keyword>
<keyword evidence="7" id="KW-0227">DNA damage</keyword>
<feature type="compositionally biased region" description="Basic and acidic residues" evidence="13">
    <location>
        <begin position="1239"/>
        <end position="1251"/>
    </location>
</feature>
<dbReference type="InterPro" id="IPR019974">
    <property type="entry name" value="XPG_CS"/>
</dbReference>
<dbReference type="PANTHER" id="PTHR16171">
    <property type="entry name" value="DNA REPAIR PROTEIN COMPLEMENTING XP-G CELLS-RELATED"/>
    <property type="match status" value="1"/>
</dbReference>
<evidence type="ECO:0000256" key="6">
    <source>
        <dbReference type="ARBA" id="ARBA00022759"/>
    </source>
</evidence>
<dbReference type="InterPro" id="IPR006086">
    <property type="entry name" value="XPG-I_dom"/>
</dbReference>
<feature type="region of interest" description="Disordered" evidence="13">
    <location>
        <begin position="833"/>
        <end position="927"/>
    </location>
</feature>
<evidence type="ECO:0000256" key="3">
    <source>
        <dbReference type="ARBA" id="ARBA00005283"/>
    </source>
</evidence>
<evidence type="ECO:0000256" key="13">
    <source>
        <dbReference type="SAM" id="MobiDB-lite"/>
    </source>
</evidence>